<evidence type="ECO:0000256" key="2">
    <source>
        <dbReference type="ARBA" id="ARBA00013064"/>
    </source>
</evidence>
<dbReference type="PRINTS" id="PR00719">
    <property type="entry name" value="LMWPTPASE"/>
</dbReference>
<evidence type="ECO:0000313" key="9">
    <source>
        <dbReference type="Proteomes" id="UP000234341"/>
    </source>
</evidence>
<dbReference type="Proteomes" id="UP000234341">
    <property type="component" value="Unassembled WGS sequence"/>
</dbReference>
<feature type="domain" description="Phosphotyrosine protein phosphatase I" evidence="7">
    <location>
        <begin position="3"/>
        <end position="140"/>
    </location>
</feature>
<evidence type="ECO:0000256" key="5">
    <source>
        <dbReference type="ARBA" id="ARBA00051722"/>
    </source>
</evidence>
<protein>
    <recommendedName>
        <fullName evidence="2">protein-tyrosine-phosphatase</fullName>
        <ecNumber evidence="2">3.1.3.48</ecNumber>
    </recommendedName>
</protein>
<reference evidence="8 9" key="1">
    <citation type="submission" date="2017-12" db="EMBL/GenBank/DDBJ databases">
        <title>Genome sequence of the active heterotrophic nitrifier-denitrifier, Cupriavidus pauculus UM1.</title>
        <authorList>
            <person name="Putonti C."/>
            <person name="Castignetti D."/>
        </authorList>
    </citation>
    <scope>NUCLEOTIDE SEQUENCE [LARGE SCALE GENOMIC DNA]</scope>
    <source>
        <strain evidence="8 9">UM1</strain>
    </source>
</reference>
<dbReference type="CDD" id="cd16343">
    <property type="entry name" value="LMWPTP"/>
    <property type="match status" value="1"/>
</dbReference>
<dbReference type="InterPro" id="IPR023485">
    <property type="entry name" value="Ptyr_pPase"/>
</dbReference>
<evidence type="ECO:0000256" key="3">
    <source>
        <dbReference type="ARBA" id="ARBA00022801"/>
    </source>
</evidence>
<dbReference type="SMART" id="SM00226">
    <property type="entry name" value="LMWPc"/>
    <property type="match status" value="1"/>
</dbReference>
<gene>
    <name evidence="8" type="ORF">CYJ10_12945</name>
</gene>
<comment type="similarity">
    <text evidence="1">Belongs to the low molecular weight phosphotyrosine protein phosphatase family.</text>
</comment>
<comment type="catalytic activity">
    <reaction evidence="5">
        <text>O-phospho-L-tyrosyl-[protein] + H2O = L-tyrosyl-[protein] + phosphate</text>
        <dbReference type="Rhea" id="RHEA:10684"/>
        <dbReference type="Rhea" id="RHEA-COMP:10136"/>
        <dbReference type="Rhea" id="RHEA-COMP:20101"/>
        <dbReference type="ChEBI" id="CHEBI:15377"/>
        <dbReference type="ChEBI" id="CHEBI:43474"/>
        <dbReference type="ChEBI" id="CHEBI:46858"/>
        <dbReference type="ChEBI" id="CHEBI:61978"/>
        <dbReference type="EC" id="3.1.3.48"/>
    </reaction>
</comment>
<evidence type="ECO:0000259" key="7">
    <source>
        <dbReference type="SMART" id="SM00226"/>
    </source>
</evidence>
<dbReference type="EC" id="3.1.3.48" evidence="2"/>
<dbReference type="EMBL" id="PJRP01000005">
    <property type="protein sequence ID" value="PLP99940.1"/>
    <property type="molecule type" value="Genomic_DNA"/>
</dbReference>
<accession>A0A2N5CCG3</accession>
<feature type="active site" description="Proton donor" evidence="6">
    <location>
        <position position="114"/>
    </location>
</feature>
<dbReference type="InterPro" id="IPR036196">
    <property type="entry name" value="Ptyr_pPase_sf"/>
</dbReference>
<evidence type="ECO:0000256" key="1">
    <source>
        <dbReference type="ARBA" id="ARBA00011063"/>
    </source>
</evidence>
<keyword evidence="3" id="KW-0378">Hydrolase</keyword>
<feature type="active site" description="Nucleophile" evidence="6">
    <location>
        <position position="9"/>
    </location>
</feature>
<dbReference type="GO" id="GO:0004725">
    <property type="term" value="F:protein tyrosine phosphatase activity"/>
    <property type="evidence" value="ECO:0007669"/>
    <property type="project" value="UniProtKB-EC"/>
</dbReference>
<dbReference type="SUPFAM" id="SSF52788">
    <property type="entry name" value="Phosphotyrosine protein phosphatases I"/>
    <property type="match status" value="1"/>
</dbReference>
<keyword evidence="4" id="KW-0904">Protein phosphatase</keyword>
<dbReference type="PANTHER" id="PTHR11717:SF31">
    <property type="entry name" value="LOW MOLECULAR WEIGHT PROTEIN-TYROSINE-PHOSPHATASE ETP-RELATED"/>
    <property type="match status" value="1"/>
</dbReference>
<name>A0A2N5CCG3_9BURK</name>
<dbReference type="OrthoDB" id="9784339at2"/>
<dbReference type="Gene3D" id="3.40.50.2300">
    <property type="match status" value="1"/>
</dbReference>
<dbReference type="Pfam" id="PF01451">
    <property type="entry name" value="LMWPc"/>
    <property type="match status" value="1"/>
</dbReference>
<dbReference type="PANTHER" id="PTHR11717">
    <property type="entry name" value="LOW MOLECULAR WEIGHT PROTEIN TYROSINE PHOSPHATASE"/>
    <property type="match status" value="1"/>
</dbReference>
<proteinExistence type="inferred from homology"/>
<feature type="active site" evidence="6">
    <location>
        <position position="15"/>
    </location>
</feature>
<dbReference type="InterPro" id="IPR017867">
    <property type="entry name" value="Tyr_phospatase_low_mol_wt"/>
</dbReference>
<evidence type="ECO:0000256" key="4">
    <source>
        <dbReference type="ARBA" id="ARBA00022912"/>
    </source>
</evidence>
<dbReference type="InterPro" id="IPR050438">
    <property type="entry name" value="LMW_PTPase"/>
</dbReference>
<evidence type="ECO:0000313" key="8">
    <source>
        <dbReference type="EMBL" id="PLP99940.1"/>
    </source>
</evidence>
<dbReference type="AlphaFoldDB" id="A0A2N5CCG3"/>
<comment type="caution">
    <text evidence="8">The sequence shown here is derived from an EMBL/GenBank/DDBJ whole genome shotgun (WGS) entry which is preliminary data.</text>
</comment>
<evidence type="ECO:0000256" key="6">
    <source>
        <dbReference type="PIRSR" id="PIRSR617867-1"/>
    </source>
</evidence>
<organism evidence="8 9">
    <name type="scientific">Cupriavidus pauculus</name>
    <dbReference type="NCBI Taxonomy" id="82633"/>
    <lineage>
        <taxon>Bacteria</taxon>
        <taxon>Pseudomonadati</taxon>
        <taxon>Pseudomonadota</taxon>
        <taxon>Betaproteobacteria</taxon>
        <taxon>Burkholderiales</taxon>
        <taxon>Burkholderiaceae</taxon>
        <taxon>Cupriavidus</taxon>
    </lineage>
</organism>
<sequence>MIRKILVLCVGNICRSPMAQGLLRHAMPERSVRSAGLEAVAGAPADAHAIAVSSAAGIDISAHRSRQLDAEHFAWADLVLVMNDRQRRATKWLCPPASGKIFHIDDRSGRDVPDPFGAPYAEFERVFDLIRDSVQNWVPRIRACA</sequence>
<dbReference type="RefSeq" id="WP_101681912.1">
    <property type="nucleotide sequence ID" value="NZ_PJRP01000005.1"/>
</dbReference>